<dbReference type="VEuPathDB" id="VectorBase:AARA006308"/>
<accession>A0A182HYD0</accession>
<name>A0A182HYD0_ANOAR</name>
<organism evidence="1 2">
    <name type="scientific">Anopheles arabiensis</name>
    <name type="common">Mosquito</name>
    <dbReference type="NCBI Taxonomy" id="7173"/>
    <lineage>
        <taxon>Eukaryota</taxon>
        <taxon>Metazoa</taxon>
        <taxon>Ecdysozoa</taxon>
        <taxon>Arthropoda</taxon>
        <taxon>Hexapoda</taxon>
        <taxon>Insecta</taxon>
        <taxon>Pterygota</taxon>
        <taxon>Neoptera</taxon>
        <taxon>Endopterygota</taxon>
        <taxon>Diptera</taxon>
        <taxon>Nematocera</taxon>
        <taxon>Culicoidea</taxon>
        <taxon>Culicidae</taxon>
        <taxon>Anophelinae</taxon>
        <taxon>Anopheles</taxon>
    </lineage>
</organism>
<dbReference type="AlphaFoldDB" id="A0A182HYD0"/>
<protein>
    <submittedName>
        <fullName evidence="1">Uncharacterized protein</fullName>
    </submittedName>
</protein>
<evidence type="ECO:0000313" key="1">
    <source>
        <dbReference type="EnsemblMetazoa" id="AARA006308-PA"/>
    </source>
</evidence>
<sequence length="223" mass="24750">MVDHMVAAGERAHITNLLLLLEVVGKIPTDQQLSWSHHIRGMTSVDLFTFSDYMVDLAEDAARLTTIDSPSVRGTSKGRPTKGYVHAHVDPDGARTSSAAKRLYRERRHFPSTSGSQMHQVINNYHQSNLMSALFRIVPVTPYGPGVMINSFAFLDEGSSMTLMDEDLAKQLGVKGERRPLCIKWTVDTTRVEPASMMIDLQIGPVASTKRLNFKAVRTVSQP</sequence>
<reference evidence="1" key="1">
    <citation type="submission" date="2022-08" db="UniProtKB">
        <authorList>
            <consortium name="EnsemblMetazoa"/>
        </authorList>
    </citation>
    <scope>IDENTIFICATION</scope>
    <source>
        <strain evidence="1">Dongola</strain>
    </source>
</reference>
<dbReference type="EnsemblMetazoa" id="AARA006308-RA">
    <property type="protein sequence ID" value="AARA006308-PA"/>
    <property type="gene ID" value="AARA006308"/>
</dbReference>
<dbReference type="VEuPathDB" id="VectorBase:AARA21_015450"/>
<dbReference type="EMBL" id="APCN01006876">
    <property type="status" value="NOT_ANNOTATED_CDS"/>
    <property type="molecule type" value="Genomic_DNA"/>
</dbReference>
<dbReference type="Proteomes" id="UP000075840">
    <property type="component" value="Unassembled WGS sequence"/>
</dbReference>
<keyword evidence="2" id="KW-1185">Reference proteome</keyword>
<evidence type="ECO:0000313" key="2">
    <source>
        <dbReference type="Proteomes" id="UP000075840"/>
    </source>
</evidence>
<proteinExistence type="predicted"/>